<dbReference type="InterPro" id="IPR029045">
    <property type="entry name" value="ClpP/crotonase-like_dom_sf"/>
</dbReference>
<accession>H2XMN5</accession>
<sequence length="145" mass="15936">MLNMLSETSHIQQTARSFAESLRNFVDKLIDFPKPLVALVQGGAVGLGCAMLPLVDAVYCSERSYFSTPYIKLGQTPEACSSFTFPQVLGMTMANNLLLNGVALTSCQAKQHGLVTSIFPHDQFKQHAMSCVRRTAMQSSEVRFL</sequence>
<organism evidence="1 2">
    <name type="scientific">Ciona intestinalis</name>
    <name type="common">Transparent sea squirt</name>
    <name type="synonym">Ascidia intestinalis</name>
    <dbReference type="NCBI Taxonomy" id="7719"/>
    <lineage>
        <taxon>Eukaryota</taxon>
        <taxon>Metazoa</taxon>
        <taxon>Chordata</taxon>
        <taxon>Tunicata</taxon>
        <taxon>Ascidiacea</taxon>
        <taxon>Phlebobranchia</taxon>
        <taxon>Cionidae</taxon>
        <taxon>Ciona</taxon>
    </lineage>
</organism>
<reference evidence="1" key="2">
    <citation type="submission" date="2025-08" db="UniProtKB">
        <authorList>
            <consortium name="Ensembl"/>
        </authorList>
    </citation>
    <scope>IDENTIFICATION</scope>
</reference>
<dbReference type="SUPFAM" id="SSF52096">
    <property type="entry name" value="ClpP/crotonase"/>
    <property type="match status" value="1"/>
</dbReference>
<protein>
    <submittedName>
        <fullName evidence="1">Uncharacterized protein</fullName>
    </submittedName>
</protein>
<dbReference type="InParanoid" id="H2XMN5"/>
<dbReference type="Gene3D" id="3.90.226.10">
    <property type="entry name" value="2-enoyl-CoA Hydratase, Chain A, domain 1"/>
    <property type="match status" value="1"/>
</dbReference>
<evidence type="ECO:0000313" key="1">
    <source>
        <dbReference type="Ensembl" id="ENSCINP00000030918.1"/>
    </source>
</evidence>
<proteinExistence type="predicted"/>
<evidence type="ECO:0000313" key="2">
    <source>
        <dbReference type="Proteomes" id="UP000008144"/>
    </source>
</evidence>
<name>H2XMN5_CIOIN</name>
<dbReference type="GeneTree" id="ENSGT00940000155105"/>
<dbReference type="AlphaFoldDB" id="H2XMN5"/>
<dbReference type="InterPro" id="IPR001753">
    <property type="entry name" value="Enoyl-CoA_hydra/iso"/>
</dbReference>
<dbReference type="InterPro" id="IPR051053">
    <property type="entry name" value="ECH/Chromodomain_protein"/>
</dbReference>
<reference evidence="2" key="1">
    <citation type="journal article" date="2002" name="Science">
        <title>The draft genome of Ciona intestinalis: insights into chordate and vertebrate origins.</title>
        <authorList>
            <person name="Dehal P."/>
            <person name="Satou Y."/>
            <person name="Campbell R.K."/>
            <person name="Chapman J."/>
            <person name="Degnan B."/>
            <person name="De Tomaso A."/>
            <person name="Davidson B."/>
            <person name="Di Gregorio A."/>
            <person name="Gelpke M."/>
            <person name="Goodstein D.M."/>
            <person name="Harafuji N."/>
            <person name="Hastings K.E."/>
            <person name="Ho I."/>
            <person name="Hotta K."/>
            <person name="Huang W."/>
            <person name="Kawashima T."/>
            <person name="Lemaire P."/>
            <person name="Martinez D."/>
            <person name="Meinertzhagen I.A."/>
            <person name="Necula S."/>
            <person name="Nonaka M."/>
            <person name="Putnam N."/>
            <person name="Rash S."/>
            <person name="Saiga H."/>
            <person name="Satake M."/>
            <person name="Terry A."/>
            <person name="Yamada L."/>
            <person name="Wang H.G."/>
            <person name="Awazu S."/>
            <person name="Azumi K."/>
            <person name="Boore J."/>
            <person name="Branno M."/>
            <person name="Chin-Bow S."/>
            <person name="DeSantis R."/>
            <person name="Doyle S."/>
            <person name="Francino P."/>
            <person name="Keys D.N."/>
            <person name="Haga S."/>
            <person name="Hayashi H."/>
            <person name="Hino K."/>
            <person name="Imai K.S."/>
            <person name="Inaba K."/>
            <person name="Kano S."/>
            <person name="Kobayashi K."/>
            <person name="Kobayashi M."/>
            <person name="Lee B.I."/>
            <person name="Makabe K.W."/>
            <person name="Manohar C."/>
            <person name="Matassi G."/>
            <person name="Medina M."/>
            <person name="Mochizuki Y."/>
            <person name="Mount S."/>
            <person name="Morishita T."/>
            <person name="Miura S."/>
            <person name="Nakayama A."/>
            <person name="Nishizaka S."/>
            <person name="Nomoto H."/>
            <person name="Ohta F."/>
            <person name="Oishi K."/>
            <person name="Rigoutsos I."/>
            <person name="Sano M."/>
            <person name="Sasaki A."/>
            <person name="Sasakura Y."/>
            <person name="Shoguchi E."/>
            <person name="Shin-i T."/>
            <person name="Spagnuolo A."/>
            <person name="Stainier D."/>
            <person name="Suzuki M.M."/>
            <person name="Tassy O."/>
            <person name="Takatori N."/>
            <person name="Tokuoka M."/>
            <person name="Yagi K."/>
            <person name="Yoshizaki F."/>
            <person name="Wada S."/>
            <person name="Zhang C."/>
            <person name="Hyatt P.D."/>
            <person name="Larimer F."/>
            <person name="Detter C."/>
            <person name="Doggett N."/>
            <person name="Glavina T."/>
            <person name="Hawkins T."/>
            <person name="Richardson P."/>
            <person name="Lucas S."/>
            <person name="Kohara Y."/>
            <person name="Levine M."/>
            <person name="Satoh N."/>
            <person name="Rokhsar D.S."/>
        </authorList>
    </citation>
    <scope>NUCLEOTIDE SEQUENCE [LARGE SCALE GENOMIC DNA]</scope>
</reference>
<dbReference type="STRING" id="7719.ENSCINP00000030918"/>
<dbReference type="PANTHER" id="PTHR43684:SF11">
    <property type="entry name" value="CHROMO DOMAIN-CONTAINING PROTEIN"/>
    <property type="match status" value="1"/>
</dbReference>
<dbReference type="CDD" id="cd06558">
    <property type="entry name" value="crotonase-like"/>
    <property type="match status" value="1"/>
</dbReference>
<dbReference type="PANTHER" id="PTHR43684">
    <property type="match status" value="1"/>
</dbReference>
<dbReference type="Proteomes" id="UP000008144">
    <property type="component" value="Unassembled WGS sequence"/>
</dbReference>
<dbReference type="HOGENOM" id="CLU_009834_9_0_1"/>
<dbReference type="Ensembl" id="ENSCINT00000036228.1">
    <property type="protein sequence ID" value="ENSCINP00000030918.1"/>
    <property type="gene ID" value="ENSCING00000019622.1"/>
</dbReference>
<keyword evidence="2" id="KW-1185">Reference proteome</keyword>
<dbReference type="Pfam" id="PF00378">
    <property type="entry name" value="ECH_1"/>
    <property type="match status" value="1"/>
</dbReference>
<reference evidence="1" key="3">
    <citation type="submission" date="2025-09" db="UniProtKB">
        <authorList>
            <consortium name="Ensembl"/>
        </authorList>
    </citation>
    <scope>IDENTIFICATION</scope>
</reference>